<evidence type="ECO:0000313" key="1">
    <source>
        <dbReference type="EMBL" id="KAL0470096.1"/>
    </source>
</evidence>
<dbReference type="InterPro" id="IPR034595">
    <property type="entry name" value="NDUFAF8"/>
</dbReference>
<dbReference type="Proteomes" id="UP001451303">
    <property type="component" value="Unassembled WGS sequence"/>
</dbReference>
<sequence length="77" mass="8883">MQPPKATVRPIQRFASAVSKCSVESAAYGKCILADYNSVHKDMCVKEFMRLKDCYLVCSPPRPLFRYLYHFFTRGKS</sequence>
<reference evidence="1 2" key="1">
    <citation type="submission" date="2023-09" db="EMBL/GenBank/DDBJ databases">
        <title>Multi-omics analysis of a traditional fermented food reveals byproduct-associated fungal strains for waste-to-food upcycling.</title>
        <authorList>
            <consortium name="Lawrence Berkeley National Laboratory"/>
            <person name="Rekdal V.M."/>
            <person name="Villalobos-Escobedo J.M."/>
            <person name="Rodriguez-Valeron N."/>
            <person name="Garcia M.O."/>
            <person name="Vasquez D.P."/>
            <person name="Damayanti I."/>
            <person name="Sorensen P.M."/>
            <person name="Baidoo E.E."/>
            <person name="De Carvalho A.C."/>
            <person name="Riley R."/>
            <person name="Lipzen A."/>
            <person name="He G."/>
            <person name="Yan M."/>
            <person name="Haridas S."/>
            <person name="Daum C."/>
            <person name="Yoshinaga Y."/>
            <person name="Ng V."/>
            <person name="Grigoriev I.V."/>
            <person name="Munk R."/>
            <person name="Nuraida L."/>
            <person name="Wijaya C.H."/>
            <person name="Morales P.-C."/>
            <person name="Keasling J.D."/>
        </authorList>
    </citation>
    <scope>NUCLEOTIDE SEQUENCE [LARGE SCALE GENOMIC DNA]</scope>
    <source>
        <strain evidence="1 2">FGSC 2613</strain>
    </source>
</reference>
<protein>
    <submittedName>
        <fullName evidence="1">Uncharacterized protein</fullName>
    </submittedName>
</protein>
<comment type="caution">
    <text evidence="1">The sequence shown here is derived from an EMBL/GenBank/DDBJ whole genome shotgun (WGS) entry which is preliminary data.</text>
</comment>
<dbReference type="PANTHER" id="PTHR34561:SF1">
    <property type="entry name" value="NADH DEHYDROGENASE [UBIQUINONE] 1 ALPHA SUBCOMPLEX ASSEMBLY FACTOR 8"/>
    <property type="match status" value="1"/>
</dbReference>
<proteinExistence type="predicted"/>
<name>A0ABR3DBP0_NEUIN</name>
<dbReference type="EMBL" id="JAVLET010000004">
    <property type="protein sequence ID" value="KAL0470096.1"/>
    <property type="molecule type" value="Genomic_DNA"/>
</dbReference>
<evidence type="ECO:0000313" key="2">
    <source>
        <dbReference type="Proteomes" id="UP001451303"/>
    </source>
</evidence>
<keyword evidence="2" id="KW-1185">Reference proteome</keyword>
<accession>A0ABR3DBP0</accession>
<dbReference type="PANTHER" id="PTHR34561">
    <property type="entry name" value="NADH DEHYDROGENASE [UBIQUINONE] 1 ALPHA SUBCOMPLEX ASSEMBLY FACTOR 8"/>
    <property type="match status" value="1"/>
</dbReference>
<gene>
    <name evidence="1" type="ORF">QR685DRAFT_441156</name>
</gene>
<organism evidence="1 2">
    <name type="scientific">Neurospora intermedia</name>
    <dbReference type="NCBI Taxonomy" id="5142"/>
    <lineage>
        <taxon>Eukaryota</taxon>
        <taxon>Fungi</taxon>
        <taxon>Dikarya</taxon>
        <taxon>Ascomycota</taxon>
        <taxon>Pezizomycotina</taxon>
        <taxon>Sordariomycetes</taxon>
        <taxon>Sordariomycetidae</taxon>
        <taxon>Sordariales</taxon>
        <taxon>Sordariaceae</taxon>
        <taxon>Neurospora</taxon>
    </lineage>
</organism>